<dbReference type="HOGENOM" id="CLU_3187765_0_0_6"/>
<evidence type="ECO:0000313" key="2">
    <source>
        <dbReference type="Proteomes" id="UP000005512"/>
    </source>
</evidence>
<dbReference type="Proteomes" id="UP000005512">
    <property type="component" value="Unassembled WGS sequence"/>
</dbReference>
<proteinExistence type="predicted"/>
<reference evidence="1" key="1">
    <citation type="submission" date="2009-12" db="EMBL/GenBank/DDBJ databases">
        <authorList>
            <person name="Weinstock G."/>
            <person name="Sodergren E."/>
            <person name="Clifton S."/>
            <person name="Fulton L."/>
            <person name="Fulton B."/>
            <person name="Courtney L."/>
            <person name="Fronick C."/>
            <person name="Harrison M."/>
            <person name="Strong C."/>
            <person name="Farmer C."/>
            <person name="Delahaunty K."/>
            <person name="Markovic C."/>
            <person name="Hall O."/>
            <person name="Minx P."/>
            <person name="Tomlinson C."/>
            <person name="Mitreva M."/>
            <person name="Nelson J."/>
            <person name="Hou S."/>
            <person name="Wollam A."/>
            <person name="Pepin K.H."/>
            <person name="Johnson M."/>
            <person name="Bhonagiri V."/>
            <person name="Nash W.E."/>
            <person name="Warren W."/>
            <person name="Chinwalla A."/>
            <person name="Mardis E.R."/>
            <person name="Wilson R.K."/>
        </authorList>
    </citation>
    <scope>NUCLEOTIDE SEQUENCE [LARGE SCALE GENOMIC DNA]</scope>
    <source>
        <strain evidence="1">DSM 4541</strain>
    </source>
</reference>
<comment type="caution">
    <text evidence="1">The sequence shown here is derived from an EMBL/GenBank/DDBJ whole genome shotgun (WGS) entry which is preliminary data.</text>
</comment>
<sequence length="46" mass="5547">MVFKSNTIYIPIDNDYQYQLKKMTLKVKNNICIDDEFLVVIIDEYD</sequence>
<accession>D1NYA4</accession>
<dbReference type="STRING" id="500637.PROVRUST_05230"/>
<evidence type="ECO:0000313" key="1">
    <source>
        <dbReference type="EMBL" id="EFB73952.1"/>
    </source>
</evidence>
<name>D1NYA4_9GAMM</name>
<protein>
    <submittedName>
        <fullName evidence="1">Uncharacterized protein</fullName>
    </submittedName>
</protein>
<keyword evidence="2" id="KW-1185">Reference proteome</keyword>
<gene>
    <name evidence="1" type="ORF">PROVRUST_05230</name>
</gene>
<dbReference type="AlphaFoldDB" id="D1NYA4"/>
<dbReference type="EMBL" id="ABXV02000011">
    <property type="protein sequence ID" value="EFB73952.1"/>
    <property type="molecule type" value="Genomic_DNA"/>
</dbReference>
<organism evidence="1 2">
    <name type="scientific">Providencia rustigianii DSM 4541</name>
    <dbReference type="NCBI Taxonomy" id="500637"/>
    <lineage>
        <taxon>Bacteria</taxon>
        <taxon>Pseudomonadati</taxon>
        <taxon>Pseudomonadota</taxon>
        <taxon>Gammaproteobacteria</taxon>
        <taxon>Enterobacterales</taxon>
        <taxon>Morganellaceae</taxon>
        <taxon>Providencia</taxon>
    </lineage>
</organism>